<comment type="caution">
    <text evidence="1">The sequence shown here is derived from an EMBL/GenBank/DDBJ whole genome shotgun (WGS) entry which is preliminary data.</text>
</comment>
<evidence type="ECO:0000313" key="2">
    <source>
        <dbReference type="Proteomes" id="UP000191672"/>
    </source>
</evidence>
<keyword evidence="2" id="KW-1185">Reference proteome</keyword>
<protein>
    <submittedName>
        <fullName evidence="1">Uncharacterized protein</fullName>
    </submittedName>
</protein>
<dbReference type="Proteomes" id="UP000191672">
    <property type="component" value="Unassembled WGS sequence"/>
</dbReference>
<dbReference type="OrthoDB" id="4369162at2759"/>
<evidence type="ECO:0000313" key="1">
    <source>
        <dbReference type="EMBL" id="OQD83339.1"/>
    </source>
</evidence>
<name>A0A1V6Q281_9EURO</name>
<organism evidence="1 2">
    <name type="scientific">Penicillium antarcticum</name>
    <dbReference type="NCBI Taxonomy" id="416450"/>
    <lineage>
        <taxon>Eukaryota</taxon>
        <taxon>Fungi</taxon>
        <taxon>Dikarya</taxon>
        <taxon>Ascomycota</taxon>
        <taxon>Pezizomycotina</taxon>
        <taxon>Eurotiomycetes</taxon>
        <taxon>Eurotiomycetidae</taxon>
        <taxon>Eurotiales</taxon>
        <taxon>Aspergillaceae</taxon>
        <taxon>Penicillium</taxon>
    </lineage>
</organism>
<accession>A0A1V6Q281</accession>
<reference evidence="2" key="1">
    <citation type="journal article" date="2017" name="Nat. Microbiol.">
        <title>Global analysis of biosynthetic gene clusters reveals vast potential of secondary metabolite production in Penicillium species.</title>
        <authorList>
            <person name="Nielsen J.C."/>
            <person name="Grijseels S."/>
            <person name="Prigent S."/>
            <person name="Ji B."/>
            <person name="Dainat J."/>
            <person name="Nielsen K.F."/>
            <person name="Frisvad J.C."/>
            <person name="Workman M."/>
            <person name="Nielsen J."/>
        </authorList>
    </citation>
    <scope>NUCLEOTIDE SEQUENCE [LARGE SCALE GENOMIC DNA]</scope>
    <source>
        <strain evidence="2">IBT 31811</strain>
    </source>
</reference>
<gene>
    <name evidence="1" type="ORF">PENANT_c017G06407</name>
</gene>
<sequence>MAQIIRAATPPTTPPIRAPRLGAAPELLDSDDGDAVLAWLPPRTEDNAVTWVASNVVDVVAVAVVVGVSEAVCVSEVVVVSKLVDEVDNETVNGLCDDNEIDESVDEVVDKDVLLDERSGIPILAVIAVKPATDVASGTEVLKASSPLLSGQTPLVHGSLEQHPRKLPAVQTYHCLLPVQLTAARGNRSLTSNDIIEMIWCSRYREISDQSDELVVYAN</sequence>
<proteinExistence type="predicted"/>
<dbReference type="AlphaFoldDB" id="A0A1V6Q281"/>
<dbReference type="EMBL" id="MDYN01000017">
    <property type="protein sequence ID" value="OQD83339.1"/>
    <property type="molecule type" value="Genomic_DNA"/>
</dbReference>